<evidence type="ECO:0000313" key="8">
    <source>
        <dbReference type="Proteomes" id="UP000274695"/>
    </source>
</evidence>
<evidence type="ECO:0000256" key="1">
    <source>
        <dbReference type="ARBA" id="ARBA00004141"/>
    </source>
</evidence>
<evidence type="ECO:0000256" key="5">
    <source>
        <dbReference type="SAM" id="Phobius"/>
    </source>
</evidence>
<dbReference type="GO" id="GO:0016787">
    <property type="term" value="F:hydrolase activity"/>
    <property type="evidence" value="ECO:0007669"/>
    <property type="project" value="UniProtKB-KW"/>
</dbReference>
<accession>A0ABX9W609</accession>
<protein>
    <submittedName>
        <fullName evidence="7">Rhombosortase</fullName>
        <ecNumber evidence="7">3.4.21.-</ecNumber>
    </submittedName>
</protein>
<dbReference type="InterPro" id="IPR035952">
    <property type="entry name" value="Rhomboid-like_sf"/>
</dbReference>
<keyword evidence="2 5" id="KW-0812">Transmembrane</keyword>
<keyword evidence="3 5" id="KW-1133">Transmembrane helix</keyword>
<dbReference type="InterPro" id="IPR022764">
    <property type="entry name" value="Peptidase_S54_rhomboid_dom"/>
</dbReference>
<comment type="caution">
    <text evidence="7">The sequence shown here is derived from an EMBL/GenBank/DDBJ whole genome shotgun (WGS) entry which is preliminary data.</text>
</comment>
<feature type="transmembrane region" description="Helical" evidence="5">
    <location>
        <begin position="114"/>
        <end position="134"/>
    </location>
</feature>
<sequence length="204" mass="23255">MNAIKMKFSAKGLLRRFWPTALFLIALIILYFFHTQFDLSYQRELVEDGQWWRIVSGQLVHNNFSHLLPNMAALALCRLLMIAGCSEREFIFNLFCCTLLTGVLIHILLRSYVYYLGISAIVYGMLFLGAVHLIRARHYWAWAVLLILALKLMRDYFAPEALAGVAARIGVPVAVEAHFVGVLAGVLIMLCRYAMVRALRESRS</sequence>
<feature type="transmembrane region" description="Helical" evidence="5">
    <location>
        <begin position="139"/>
        <end position="157"/>
    </location>
</feature>
<proteinExistence type="predicted"/>
<feature type="transmembrane region" description="Helical" evidence="5">
    <location>
        <begin position="12"/>
        <end position="33"/>
    </location>
</feature>
<evidence type="ECO:0000256" key="3">
    <source>
        <dbReference type="ARBA" id="ARBA00022989"/>
    </source>
</evidence>
<keyword evidence="7" id="KW-0378">Hydrolase</keyword>
<dbReference type="InterPro" id="IPR023826">
    <property type="entry name" value="Rhom-like_SP_proteobac"/>
</dbReference>
<dbReference type="Gene3D" id="1.20.1540.10">
    <property type="entry name" value="Rhomboid-like"/>
    <property type="match status" value="1"/>
</dbReference>
<feature type="transmembrane region" description="Helical" evidence="5">
    <location>
        <begin position="90"/>
        <end position="108"/>
    </location>
</feature>
<dbReference type="PANTHER" id="PTHR43066">
    <property type="entry name" value="RHOMBOID-RELATED PROTEIN"/>
    <property type="match status" value="1"/>
</dbReference>
<organism evidence="7 8">
    <name type="scientific">Zhongshania marina</name>
    <dbReference type="NCBI Taxonomy" id="2304603"/>
    <lineage>
        <taxon>Bacteria</taxon>
        <taxon>Pseudomonadati</taxon>
        <taxon>Pseudomonadota</taxon>
        <taxon>Gammaproteobacteria</taxon>
        <taxon>Cellvibrionales</taxon>
        <taxon>Spongiibacteraceae</taxon>
        <taxon>Zhongshania</taxon>
    </lineage>
</organism>
<evidence type="ECO:0000256" key="2">
    <source>
        <dbReference type="ARBA" id="ARBA00022692"/>
    </source>
</evidence>
<reference evidence="7 8" key="1">
    <citation type="submission" date="2018-10" db="EMBL/GenBank/DDBJ databases">
        <title>Draft genome sequence of Zhongshania sp. DSW25-10.</title>
        <authorList>
            <person name="Oh J."/>
        </authorList>
    </citation>
    <scope>NUCLEOTIDE SEQUENCE [LARGE SCALE GENOMIC DNA]</scope>
    <source>
        <strain evidence="7 8">DSW25-10</strain>
    </source>
</reference>
<dbReference type="EC" id="3.4.21.-" evidence="7"/>
<dbReference type="PANTHER" id="PTHR43066:SF5">
    <property type="entry name" value="RHOMBOID-LIKE PROTEIN 11, CHLOROPLASTIC-RELATED"/>
    <property type="match status" value="1"/>
</dbReference>
<feature type="domain" description="Peptidase S54 rhomboid" evidence="6">
    <location>
        <begin position="49"/>
        <end position="191"/>
    </location>
</feature>
<dbReference type="SUPFAM" id="SSF144091">
    <property type="entry name" value="Rhomboid-like"/>
    <property type="match status" value="1"/>
</dbReference>
<dbReference type="Pfam" id="PF01694">
    <property type="entry name" value="Rhomboid"/>
    <property type="match status" value="1"/>
</dbReference>
<dbReference type="RefSeq" id="WP_123181525.1">
    <property type="nucleotide sequence ID" value="NZ_RHGB01000003.1"/>
</dbReference>
<gene>
    <name evidence="7" type="primary">rrtA</name>
    <name evidence="7" type="ORF">D0911_03535</name>
</gene>
<comment type="subcellular location">
    <subcellularLocation>
        <location evidence="1">Membrane</location>
        <topology evidence="1">Multi-pass membrane protein</topology>
    </subcellularLocation>
</comment>
<name>A0ABX9W609_9GAMM</name>
<feature type="transmembrane region" description="Helical" evidence="5">
    <location>
        <begin position="177"/>
        <end position="195"/>
    </location>
</feature>
<dbReference type="NCBIfam" id="TIGR03902">
    <property type="entry name" value="rhom_GG_sort"/>
    <property type="match status" value="1"/>
</dbReference>
<keyword evidence="4 5" id="KW-0472">Membrane</keyword>
<evidence type="ECO:0000259" key="6">
    <source>
        <dbReference type="Pfam" id="PF01694"/>
    </source>
</evidence>
<evidence type="ECO:0000313" key="7">
    <source>
        <dbReference type="EMBL" id="RNL66625.1"/>
    </source>
</evidence>
<evidence type="ECO:0000256" key="4">
    <source>
        <dbReference type="ARBA" id="ARBA00023136"/>
    </source>
</evidence>
<feature type="transmembrane region" description="Helical" evidence="5">
    <location>
        <begin position="64"/>
        <end position="83"/>
    </location>
</feature>
<keyword evidence="8" id="KW-1185">Reference proteome</keyword>
<dbReference type="EMBL" id="RHGB01000003">
    <property type="protein sequence ID" value="RNL66625.1"/>
    <property type="molecule type" value="Genomic_DNA"/>
</dbReference>
<dbReference type="Proteomes" id="UP000274695">
    <property type="component" value="Unassembled WGS sequence"/>
</dbReference>